<evidence type="ECO:0000259" key="7">
    <source>
        <dbReference type="Pfam" id="PF13396"/>
    </source>
</evidence>
<feature type="transmembrane region" description="Helical" evidence="6">
    <location>
        <begin position="31"/>
        <end position="50"/>
    </location>
</feature>
<dbReference type="Proteomes" id="UP000315648">
    <property type="component" value="Unassembled WGS sequence"/>
</dbReference>
<evidence type="ECO:0000256" key="5">
    <source>
        <dbReference type="ARBA" id="ARBA00023136"/>
    </source>
</evidence>
<reference evidence="8 9" key="1">
    <citation type="submission" date="2019-07" db="EMBL/GenBank/DDBJ databases">
        <title>Description of 53C-WASEF.</title>
        <authorList>
            <person name="Pitt A."/>
            <person name="Hahn M.W."/>
        </authorList>
    </citation>
    <scope>NUCLEOTIDE SEQUENCE [LARGE SCALE GENOMIC DNA]</scope>
    <source>
        <strain evidence="8 9">53C-WASEF</strain>
    </source>
</reference>
<comment type="subcellular location">
    <subcellularLocation>
        <location evidence="1">Cell membrane</location>
        <topology evidence="1">Multi-pass membrane protein</topology>
    </subcellularLocation>
</comment>
<evidence type="ECO:0000313" key="8">
    <source>
        <dbReference type="EMBL" id="TSJ75022.1"/>
    </source>
</evidence>
<keyword evidence="9" id="KW-1185">Reference proteome</keyword>
<keyword evidence="5 6" id="KW-0472">Membrane</keyword>
<evidence type="ECO:0000313" key="9">
    <source>
        <dbReference type="Proteomes" id="UP000315648"/>
    </source>
</evidence>
<keyword evidence="4 6" id="KW-1133">Transmembrane helix</keyword>
<organism evidence="8 9">
    <name type="scientific">Rariglobus hedericola</name>
    <dbReference type="NCBI Taxonomy" id="2597822"/>
    <lineage>
        <taxon>Bacteria</taxon>
        <taxon>Pseudomonadati</taxon>
        <taxon>Verrucomicrobiota</taxon>
        <taxon>Opitutia</taxon>
        <taxon>Opitutales</taxon>
        <taxon>Opitutaceae</taxon>
        <taxon>Rariglobus</taxon>
    </lineage>
</organism>
<evidence type="ECO:0000256" key="2">
    <source>
        <dbReference type="ARBA" id="ARBA00022475"/>
    </source>
</evidence>
<dbReference type="RefSeq" id="WP_144354164.1">
    <property type="nucleotide sequence ID" value="NZ_CBCRVV010000036.1"/>
</dbReference>
<dbReference type="GO" id="GO:0005886">
    <property type="term" value="C:plasma membrane"/>
    <property type="evidence" value="ECO:0007669"/>
    <property type="project" value="UniProtKB-SubCell"/>
</dbReference>
<dbReference type="InterPro" id="IPR027379">
    <property type="entry name" value="CLS_N"/>
</dbReference>
<sequence length="53" mass="5982">MVYNLLGLLVLILWICALVDCIKSSNPNKIVWIIVIILVPLLGSILYFLLGRK</sequence>
<keyword evidence="3 6" id="KW-0812">Transmembrane</keyword>
<keyword evidence="2" id="KW-1003">Cell membrane</keyword>
<proteinExistence type="predicted"/>
<evidence type="ECO:0000256" key="4">
    <source>
        <dbReference type="ARBA" id="ARBA00022989"/>
    </source>
</evidence>
<protein>
    <recommendedName>
        <fullName evidence="7">Cardiolipin synthase N-terminal domain-containing protein</fullName>
    </recommendedName>
</protein>
<dbReference type="AlphaFoldDB" id="A0A556QEF5"/>
<dbReference type="EMBL" id="VMBG01000004">
    <property type="protein sequence ID" value="TSJ75022.1"/>
    <property type="molecule type" value="Genomic_DNA"/>
</dbReference>
<accession>A0A556QEF5</accession>
<gene>
    <name evidence="8" type="ORF">FPL22_16625</name>
</gene>
<evidence type="ECO:0000256" key="3">
    <source>
        <dbReference type="ARBA" id="ARBA00022692"/>
    </source>
</evidence>
<evidence type="ECO:0000256" key="6">
    <source>
        <dbReference type="SAM" id="Phobius"/>
    </source>
</evidence>
<feature type="domain" description="Cardiolipin synthase N-terminal" evidence="7">
    <location>
        <begin position="12"/>
        <end position="52"/>
    </location>
</feature>
<dbReference type="Pfam" id="PF13396">
    <property type="entry name" value="PLDc_N"/>
    <property type="match status" value="1"/>
</dbReference>
<name>A0A556QEF5_9BACT</name>
<comment type="caution">
    <text evidence="8">The sequence shown here is derived from an EMBL/GenBank/DDBJ whole genome shotgun (WGS) entry which is preliminary data.</text>
</comment>
<evidence type="ECO:0000256" key="1">
    <source>
        <dbReference type="ARBA" id="ARBA00004651"/>
    </source>
</evidence>